<dbReference type="RefSeq" id="WP_112881178.1">
    <property type="nucleotide sequence ID" value="NZ_QLUW01000001.1"/>
</dbReference>
<dbReference type="Proteomes" id="UP000249260">
    <property type="component" value="Unassembled WGS sequence"/>
</dbReference>
<reference evidence="2 3" key="1">
    <citation type="submission" date="2018-06" db="EMBL/GenBank/DDBJ databases">
        <title>Paenibacillus montanisoli sp. nov., isolated from mountain area soil.</title>
        <authorList>
            <person name="Wu M."/>
        </authorList>
    </citation>
    <scope>NUCLEOTIDE SEQUENCE [LARGE SCALE GENOMIC DNA]</scope>
    <source>
        <strain evidence="2 3">RA17</strain>
    </source>
</reference>
<dbReference type="AlphaFoldDB" id="A0A328U8A4"/>
<keyword evidence="3" id="KW-1185">Reference proteome</keyword>
<protein>
    <submittedName>
        <fullName evidence="2">Uncharacterized protein</fullName>
    </submittedName>
</protein>
<keyword evidence="1" id="KW-0812">Transmembrane</keyword>
<feature type="transmembrane region" description="Helical" evidence="1">
    <location>
        <begin position="26"/>
        <end position="44"/>
    </location>
</feature>
<keyword evidence="1" id="KW-0472">Membrane</keyword>
<comment type="caution">
    <text evidence="2">The sequence shown here is derived from an EMBL/GenBank/DDBJ whole genome shotgun (WGS) entry which is preliminary data.</text>
</comment>
<evidence type="ECO:0000313" key="2">
    <source>
        <dbReference type="EMBL" id="RAP78053.1"/>
    </source>
</evidence>
<gene>
    <name evidence="2" type="ORF">DL346_06310</name>
</gene>
<accession>A0A328U8A4</accession>
<feature type="transmembrane region" description="Helical" evidence="1">
    <location>
        <begin position="80"/>
        <end position="106"/>
    </location>
</feature>
<proteinExistence type="predicted"/>
<name>A0A328U8A4_9BACL</name>
<dbReference type="Pfam" id="PF09997">
    <property type="entry name" value="DUF2238"/>
    <property type="match status" value="1"/>
</dbReference>
<feature type="transmembrane region" description="Helical" evidence="1">
    <location>
        <begin position="112"/>
        <end position="130"/>
    </location>
</feature>
<organism evidence="2 3">
    <name type="scientific">Paenibacillus montanisoli</name>
    <dbReference type="NCBI Taxonomy" id="2081970"/>
    <lineage>
        <taxon>Bacteria</taxon>
        <taxon>Bacillati</taxon>
        <taxon>Bacillota</taxon>
        <taxon>Bacilli</taxon>
        <taxon>Bacillales</taxon>
        <taxon>Paenibacillaceae</taxon>
        <taxon>Paenibacillus</taxon>
    </lineage>
</organism>
<sequence length="217" mass="24570">MKYHHISWAGIGIMSDWNRKQRLNDVFEIALYLVSGFCIVYFMIKSQYPKAIQGILIILVLLFIRGLVKWTQSELFPALRLSVLFFIALAMLFANLFGLYGVIPYLDKIEHLLSGIILCFIGLLIIRKMIRKHRLNGFPSPIAIWFALNFAVAMAGCWEIWEFATDRLFGLSSQFGLTDTMVDIICGTIGAAGTSCYLARKAKRHPLSILSVDENKG</sequence>
<dbReference type="InterPro" id="IPR014509">
    <property type="entry name" value="YjdF-like"/>
</dbReference>
<evidence type="ECO:0000313" key="3">
    <source>
        <dbReference type="Proteomes" id="UP000249260"/>
    </source>
</evidence>
<feature type="transmembrane region" description="Helical" evidence="1">
    <location>
        <begin position="181"/>
        <end position="199"/>
    </location>
</feature>
<dbReference type="OrthoDB" id="4966203at2"/>
<feature type="transmembrane region" description="Helical" evidence="1">
    <location>
        <begin position="142"/>
        <end position="161"/>
    </location>
</feature>
<evidence type="ECO:0000256" key="1">
    <source>
        <dbReference type="SAM" id="Phobius"/>
    </source>
</evidence>
<keyword evidence="1" id="KW-1133">Transmembrane helix</keyword>
<dbReference type="EMBL" id="QLUW01000001">
    <property type="protein sequence ID" value="RAP78053.1"/>
    <property type="molecule type" value="Genomic_DNA"/>
</dbReference>
<feature type="transmembrane region" description="Helical" evidence="1">
    <location>
        <begin position="50"/>
        <end position="68"/>
    </location>
</feature>